<protein>
    <submittedName>
        <fullName evidence="4">Regulator of (H+)-ATPase in vacuolar membrane</fullName>
    </submittedName>
</protein>
<evidence type="ECO:0000313" key="5">
    <source>
        <dbReference type="Proteomes" id="UP001140217"/>
    </source>
</evidence>
<accession>A0A9W8HHM0</accession>
<evidence type="ECO:0000256" key="2">
    <source>
        <dbReference type="SAM" id="MobiDB-lite"/>
    </source>
</evidence>
<evidence type="ECO:0000313" key="4">
    <source>
        <dbReference type="EMBL" id="KAJ2783611.1"/>
    </source>
</evidence>
<gene>
    <name evidence="4" type="primary">RAV1</name>
    <name evidence="4" type="ORF">H4R18_001590</name>
</gene>
<reference evidence="4" key="1">
    <citation type="submission" date="2022-07" db="EMBL/GenBank/DDBJ databases">
        <title>Phylogenomic reconstructions and comparative analyses of Kickxellomycotina fungi.</title>
        <authorList>
            <person name="Reynolds N.K."/>
            <person name="Stajich J.E."/>
            <person name="Barry K."/>
            <person name="Grigoriev I.V."/>
            <person name="Crous P."/>
            <person name="Smith M.E."/>
        </authorList>
    </citation>
    <scope>NUCLEOTIDE SEQUENCE</scope>
    <source>
        <strain evidence="4">NBRC 105414</strain>
    </source>
</reference>
<feature type="domain" description="RAVE complex protein Rav1 C-terminal" evidence="3">
    <location>
        <begin position="520"/>
        <end position="1147"/>
    </location>
</feature>
<keyword evidence="1" id="KW-0853">WD repeat</keyword>
<dbReference type="PANTHER" id="PTHR13950:SF9">
    <property type="entry name" value="RABCONNECTIN-3A"/>
    <property type="match status" value="1"/>
</dbReference>
<dbReference type="InterPro" id="IPR011041">
    <property type="entry name" value="Quinoprot_gluc/sorb_DH_b-prop"/>
</dbReference>
<dbReference type="InterPro" id="IPR022033">
    <property type="entry name" value="Rav1p_C"/>
</dbReference>
<dbReference type="OrthoDB" id="10261039at2759"/>
<comment type="caution">
    <text evidence="4">The sequence shown here is derived from an EMBL/GenBank/DDBJ whole genome shotgun (WGS) entry which is preliminary data.</text>
</comment>
<dbReference type="SUPFAM" id="SSF50978">
    <property type="entry name" value="WD40 repeat-like"/>
    <property type="match status" value="1"/>
</dbReference>
<dbReference type="EMBL" id="JANBUL010000043">
    <property type="protein sequence ID" value="KAJ2783611.1"/>
    <property type="molecule type" value="Genomic_DNA"/>
</dbReference>
<evidence type="ECO:0000256" key="1">
    <source>
        <dbReference type="PROSITE-ProRule" id="PRU00221"/>
    </source>
</evidence>
<dbReference type="InterPro" id="IPR036322">
    <property type="entry name" value="WD40_repeat_dom_sf"/>
</dbReference>
<dbReference type="Gene3D" id="2.130.10.10">
    <property type="entry name" value="YVTN repeat-like/Quinoprotein amine dehydrogenase"/>
    <property type="match status" value="1"/>
</dbReference>
<dbReference type="InterPro" id="IPR001680">
    <property type="entry name" value="WD40_rpt"/>
</dbReference>
<feature type="region of interest" description="Disordered" evidence="2">
    <location>
        <begin position="1253"/>
        <end position="1290"/>
    </location>
</feature>
<dbReference type="InterPro" id="IPR015943">
    <property type="entry name" value="WD40/YVTN_repeat-like_dom_sf"/>
</dbReference>
<keyword evidence="5" id="KW-1185">Reference proteome</keyword>
<dbReference type="GO" id="GO:0043291">
    <property type="term" value="C:RAVE complex"/>
    <property type="evidence" value="ECO:0007669"/>
    <property type="project" value="TreeGrafter"/>
</dbReference>
<dbReference type="PROSITE" id="PS50082">
    <property type="entry name" value="WD_REPEATS_2"/>
    <property type="match status" value="1"/>
</dbReference>
<evidence type="ECO:0000259" key="3">
    <source>
        <dbReference type="Pfam" id="PF12234"/>
    </source>
</evidence>
<dbReference type="Proteomes" id="UP001140217">
    <property type="component" value="Unassembled WGS sequence"/>
</dbReference>
<feature type="repeat" description="WD" evidence="1">
    <location>
        <begin position="329"/>
        <end position="361"/>
    </location>
</feature>
<dbReference type="GO" id="GO:0007035">
    <property type="term" value="P:vacuolar acidification"/>
    <property type="evidence" value="ECO:0007669"/>
    <property type="project" value="TreeGrafter"/>
</dbReference>
<name>A0A9W8HHM0_9FUNG</name>
<organism evidence="4 5">
    <name type="scientific">Coemansia javaensis</name>
    <dbReference type="NCBI Taxonomy" id="2761396"/>
    <lineage>
        <taxon>Eukaryota</taxon>
        <taxon>Fungi</taxon>
        <taxon>Fungi incertae sedis</taxon>
        <taxon>Zoopagomycota</taxon>
        <taxon>Kickxellomycotina</taxon>
        <taxon>Kickxellomycetes</taxon>
        <taxon>Kickxellales</taxon>
        <taxon>Kickxellaceae</taxon>
        <taxon>Coemansia</taxon>
    </lineage>
</organism>
<dbReference type="PANTHER" id="PTHR13950">
    <property type="entry name" value="RABCONNECTIN-RELATED"/>
    <property type="match status" value="1"/>
</dbReference>
<proteinExistence type="predicted"/>
<sequence>MALRAAYAGRANEGTLVAASAHGRLYIVYASGRDVVVYAEDGRLVQLLSDPRICDSITHLAASSSGGRLAAVCGARVVVLDPAPYGQERDGGLQVPEARWAYAAHADVEAAADGLEISACAWLGEDRLVLGVGSMLHLLECAGGSWAESRLWGSGSRVDAIAPAPTATKAGAGCPVFATVSLECRLVKVWQLAADRIRFQYVVHSDPVCDVCWRRGQDAGLVLYAITRGGGLYMWHADPLSDSARPPEAQHGIRFAMTGMLQLARHDSQGTRRLVAAGVKQHTETVTSDGDSDMTRPSDSVYAVYSDGSLDVWSEEEEDKEPLVLRDIWDGHREPIFHISTDPYSRRTATHSTEGELLIWDAVDSARGPLSISRKVALGGGQIRIIAWAPVKDEFIAATGERVCRLVYSADTEQWEPRGAGLPSMEPYDRVFTYPADADGAPCVYYISAVAMGARRIQTWAVGGPDDPIRLVGTTTLAQRFDRVARVMPVPHPFFSHDNIMATFDTGSGKLRIWGVRAEPEHRWFCSKEHRIPCLNVDMIRYNSIDKAAIVSTDASGVQTVTVWVFSSASRKSHYLPAGTIYPRRSSDRVREVRWHLAKYAQTYLGIQWDDHIDIYCQERNVDGGWLCAHTISASEFGPDMSIGSFSFTAAGDPTFSLGKQLRVHSQVLPGGRTLGNLAYDEHGQLPLVHPFVLTELMSWGKTEVVKRLIAMLYDYIQEVSGSGSQSVPLPLVSMRELLAADADADAGGPQQQQQQQQQPSRYAALLGAGLDGDALTMDADQPDFGRFSREKAEFVAEKLTEVKIRGLSPIDQARLLSIVGTISASQTKDQPIDSMGVRYLVKLQLLELENKRTQSGGELPYRELNWALHSRSQAILLQICLQRHAATGLTWESARRMGVCVWLSDVGALRAEVESLARNTFVSQGRDPSKCAIFYLALRKQRLLHGLWRTAHGHPEQAKMLAFLANDFGEARWRTAAAKNAYVLLSRQRHLDAATFFMLSGKLADAATVCITQLRDMQLAVAICRCYEGDAGPVLKALLWRHVLPDALRTQDRWLASLAFGLVHRYDLVLQALADDLSRLGGQLGIEAEASGYSAMNVLDTELLILYRSMLDYSPSSYRAPLVVQAELIAQTITIFECLGAPVMSLVVLEWWRRELFAVTKRAISSSAPPPAAAAAAAAAPPPVDSASSGVLDMSAFAAFPGLGAARPAPTAAAAAAAAAAAPAADPLASGMLSMDSFGSMFSGMALGGAPAQKRPCGSAAPPGRTAPAACPGPQRRADPAPETAAAAGDDGSLLAVEIEDTPVQRACRVALALQIAEFFVRSPAPGIDVAEEKRIVAEALRLPGSVFPAPAASSDAAQLEPTR</sequence>
<dbReference type="Pfam" id="PF12234">
    <property type="entry name" value="Rav1p_C"/>
    <property type="match status" value="1"/>
</dbReference>
<dbReference type="InterPro" id="IPR052208">
    <property type="entry name" value="DmX-like/RAVE_component"/>
</dbReference>
<dbReference type="SUPFAM" id="SSF50952">
    <property type="entry name" value="Soluble quinoprotein glucose dehydrogenase"/>
    <property type="match status" value="1"/>
</dbReference>